<dbReference type="InterPro" id="IPR044925">
    <property type="entry name" value="His-Me_finger_sf"/>
</dbReference>
<dbReference type="GO" id="GO:0003676">
    <property type="term" value="F:nucleic acid binding"/>
    <property type="evidence" value="ECO:0007669"/>
    <property type="project" value="InterPro"/>
</dbReference>
<evidence type="ECO:0000256" key="2">
    <source>
        <dbReference type="SAM" id="Phobius"/>
    </source>
</evidence>
<dbReference type="Gene3D" id="3.40.570.10">
    <property type="entry name" value="Extracellular Endonuclease, subunit A"/>
    <property type="match status" value="1"/>
</dbReference>
<dbReference type="InParanoid" id="C3Z558"/>
<dbReference type="Pfam" id="PF01223">
    <property type="entry name" value="Endonuclease_NS"/>
    <property type="match status" value="1"/>
</dbReference>
<keyword evidence="2" id="KW-1133">Transmembrane helix</keyword>
<dbReference type="FunFam" id="3.20.70.20:FF:000033">
    <property type="entry name" value="Uncharacterized protein"/>
    <property type="match status" value="1"/>
</dbReference>
<keyword evidence="2" id="KW-0812">Transmembrane</keyword>
<dbReference type="EMBL" id="GG666582">
    <property type="protein sequence ID" value="EEN52415.1"/>
    <property type="molecule type" value="Genomic_DNA"/>
</dbReference>
<dbReference type="Gene3D" id="3.20.70.20">
    <property type="match status" value="1"/>
</dbReference>
<evidence type="ECO:0000259" key="3">
    <source>
        <dbReference type="PROSITE" id="PS51554"/>
    </source>
</evidence>
<keyword evidence="2" id="KW-0472">Membrane</keyword>
<dbReference type="InterPro" id="IPR048328">
    <property type="entry name" value="Dyp_perox_C"/>
</dbReference>
<feature type="region of interest" description="Disordered" evidence="1">
    <location>
        <begin position="1"/>
        <end position="34"/>
    </location>
</feature>
<feature type="domain" description="PFL" evidence="3">
    <location>
        <begin position="383"/>
        <end position="1092"/>
    </location>
</feature>
<protein>
    <recommendedName>
        <fullName evidence="3">PFL domain-containing protein</fullName>
    </recommendedName>
</protein>
<evidence type="ECO:0000313" key="4">
    <source>
        <dbReference type="EMBL" id="EEN52415.1"/>
    </source>
</evidence>
<sequence length="1619" mass="181124">MPPAKKRRTDGTKPELGAKPAKERPIGKVQPGLLSGKTKHGVFITVKFKNKTPPPKEKFTSLIKKLSDYGNKELKEGKRTGSWCVVAFEPKLWEKWQNGTIALEERGEDKYLVEHSNKFVNTGEKVFFFLKSNSSECIQSMAEMVQDHLQGIDNIYYSVVPSETGNNRVFGGLFADGLANPTDVETIEEFILTKEGYKGSPGGSYMLTQKFKFNWTVLDTNYVLLENVCGKTVRDDTLIDFDPRRHIKCAKIFDPSRRHPRILRQAMPYGSSSTGVGREEGLFYISFANTCQVFLNILNQMVEKDDKLLTAVKDAEEGGFWYVPSAEELGLTPIPVTDHPLRPHIMPQWDVKSDNGYMFYNSREYLYRMTTGGYKDPQDTPSCRVLKLLGLVFSDWQRSWFEKQDEPHIPELKTFLTNDDQVLLDTYDNAIPIRKGLATYYTLKQIVRAPPYSDQFDLYRIHPDELIVGVMPSFSMGLGKRVMPYLTDEEQIPAYQMGVTEAAAIGHVVPDYQVILDKGLQALIDDIDDKLSKLETLVLSRREEKERAMFYHSIKMSLMGVQEYIKSYAQLADNLADNETFTKAQATKLRQIGHRMSTLATHKPKTFLEATQLVFTMHCCLHIVGEPISIGRLDQLLGPFYRQDSLTMEEAQEIIDCFWIKVGERTLLNRHAAQDKIFPGMGAVPYTSSGNFPQGGCMNQWGQQLTIGGYLPNEDTVPTSACNPVTLMCLRAARRLPLNAPCLTLRLNKDTPEEVLEEAAKALLSGGAHPVLLHDDRLIPALLDSGRRGIPVSLEDARNYTCDGCFEPVFVGASEFAFCTFPLLDAVEMALNEGTLYSQAGPHFLRGSKKSFPSKNATQIITFEQFQGIFVEHLQLQIPLLVSFLVGGYGNIWKMCPSPLLSVMMKGCVEACRDHTNGGTKYHDLGFMFVGAANAIDSLYAIKKLVYDPLTALTTLPDLLTCLKCDWGHDMKEYIFDARGGSARKEAKASAFKHLREVATSFPKFGHGENAELKELGTWMFENVLTILRETFDNAKPGVKETFERLEKEYYIPGDPDNPERRFGFVVLPGIGTFEAYVGYGLNSAASADGRRSGQPIASDLSPAPVPQDLPANPDSCDIYKALKCWDIERINLGLSCGSEVDLMILEDFPLDKLTEFLRRYADLDGPIGSNVITVTCANPETLEKASKVTDAYELVRVRQGGWTEFFITLFPEHQGQLRRRIDANKMAGAGGLLGAFAVGFAVAALLLGNVNLPSNLMSYVTYTEDDSAPVVECIERHSNLQSDCDHFFVGDAWPSSGYMKNDKDATLRICHTHAGDSKLLFATAYNAHYRIPEYTASAITRDPDLPELDRPSSGLWDRVQLGLCGKEMHDAISDKCKVETKSWGISRSTDVPHCSLRNPSFEDLKQSFCPDCQAMDGDFDNCGDFYNRGHVNPNGINDKNAAVQDGTFSMINVAPQVKDFNQCVWQPYECAVSRKAEEVYTNAVGAESNSKTLYVITGTKLGRQTTWMKGRVAIPGYYWKALCYPGDKRRGLRAFGVGFYGRNIDCSKVTSLPLDKFEAWLYNGTDAHLFPRSVCAGPVDNWDGLDDYVAEIAHDCRNEHMQETCESKKRIKRCGTSG</sequence>
<dbReference type="Pfam" id="PF02901">
    <property type="entry name" value="PFL-like"/>
    <property type="match status" value="1"/>
</dbReference>
<dbReference type="SUPFAM" id="SSF54060">
    <property type="entry name" value="His-Me finger endonucleases"/>
    <property type="match status" value="1"/>
</dbReference>
<dbReference type="InterPro" id="IPR001604">
    <property type="entry name" value="Endo_G_ENPP1-like_dom"/>
</dbReference>
<evidence type="ECO:0000256" key="1">
    <source>
        <dbReference type="SAM" id="MobiDB-lite"/>
    </source>
</evidence>
<organism>
    <name type="scientific">Branchiostoma floridae</name>
    <name type="common">Florida lancelet</name>
    <name type="synonym">Amphioxus</name>
    <dbReference type="NCBI Taxonomy" id="7739"/>
    <lineage>
        <taxon>Eukaryota</taxon>
        <taxon>Metazoa</taxon>
        <taxon>Chordata</taxon>
        <taxon>Cephalochordata</taxon>
        <taxon>Leptocardii</taxon>
        <taxon>Amphioxiformes</taxon>
        <taxon>Branchiostomatidae</taxon>
        <taxon>Branchiostoma</taxon>
    </lineage>
</organism>
<dbReference type="PANTHER" id="PTHR43641:SF2">
    <property type="entry name" value="DEHYDRATASE YBIW-RELATED"/>
    <property type="match status" value="1"/>
</dbReference>
<name>C3Z558_BRAFL</name>
<dbReference type="InterPro" id="IPR051215">
    <property type="entry name" value="GRE"/>
</dbReference>
<proteinExistence type="predicted"/>
<feature type="transmembrane region" description="Helical" evidence="2">
    <location>
        <begin position="1227"/>
        <end position="1249"/>
    </location>
</feature>
<dbReference type="PROSITE" id="PS51554">
    <property type="entry name" value="PFL"/>
    <property type="match status" value="1"/>
</dbReference>
<dbReference type="SMART" id="SM00892">
    <property type="entry name" value="Endonuclease_NS"/>
    <property type="match status" value="1"/>
</dbReference>
<dbReference type="SUPFAM" id="SSF54909">
    <property type="entry name" value="Dimeric alpha+beta barrel"/>
    <property type="match status" value="1"/>
</dbReference>
<dbReference type="InterPro" id="IPR044929">
    <property type="entry name" value="DNA/RNA_non-sp_Endonuclease_sf"/>
</dbReference>
<accession>C3Z558</accession>
<dbReference type="PANTHER" id="PTHR43641">
    <property type="entry name" value="FORMATE ACETYLTRANSFERASE 3-RELATED"/>
    <property type="match status" value="1"/>
</dbReference>
<dbReference type="InterPro" id="IPR004184">
    <property type="entry name" value="PFL_dom"/>
</dbReference>
<dbReference type="GO" id="GO:0046872">
    <property type="term" value="F:metal ion binding"/>
    <property type="evidence" value="ECO:0007669"/>
    <property type="project" value="InterPro"/>
</dbReference>
<dbReference type="eggNOG" id="ENOG502S07F">
    <property type="taxonomic scope" value="Eukaryota"/>
</dbReference>
<gene>
    <name evidence="4" type="ORF">BRAFLDRAFT_76220</name>
</gene>
<dbReference type="SUPFAM" id="SSF51998">
    <property type="entry name" value="PFL-like glycyl radical enzymes"/>
    <property type="match status" value="1"/>
</dbReference>
<dbReference type="Pfam" id="PF20628">
    <property type="entry name" value="Dyp_perox_C"/>
    <property type="match status" value="1"/>
</dbReference>
<reference evidence="4" key="1">
    <citation type="journal article" date="2008" name="Nature">
        <title>The amphioxus genome and the evolution of the chordate karyotype.</title>
        <authorList>
            <consortium name="US DOE Joint Genome Institute (JGI-PGF)"/>
            <person name="Putnam N.H."/>
            <person name="Butts T."/>
            <person name="Ferrier D.E.K."/>
            <person name="Furlong R.F."/>
            <person name="Hellsten U."/>
            <person name="Kawashima T."/>
            <person name="Robinson-Rechavi M."/>
            <person name="Shoguchi E."/>
            <person name="Terry A."/>
            <person name="Yu J.-K."/>
            <person name="Benito-Gutierrez E.L."/>
            <person name="Dubchak I."/>
            <person name="Garcia-Fernandez J."/>
            <person name="Gibson-Brown J.J."/>
            <person name="Grigoriev I.V."/>
            <person name="Horton A.C."/>
            <person name="de Jong P.J."/>
            <person name="Jurka J."/>
            <person name="Kapitonov V.V."/>
            <person name="Kohara Y."/>
            <person name="Kuroki Y."/>
            <person name="Lindquist E."/>
            <person name="Lucas S."/>
            <person name="Osoegawa K."/>
            <person name="Pennacchio L.A."/>
            <person name="Salamov A.A."/>
            <person name="Satou Y."/>
            <person name="Sauka-Spengler T."/>
            <person name="Schmutz J."/>
            <person name="Shin-I T."/>
            <person name="Toyoda A."/>
            <person name="Bronner-Fraser M."/>
            <person name="Fujiyama A."/>
            <person name="Holland L.Z."/>
            <person name="Holland P.W.H."/>
            <person name="Satoh N."/>
            <person name="Rokhsar D.S."/>
        </authorList>
    </citation>
    <scope>NUCLEOTIDE SEQUENCE [LARGE SCALE GENOMIC DNA]</scope>
    <source>
        <strain evidence="4">S238N-H82</strain>
        <tissue evidence="4">Testes</tissue>
    </source>
</reference>
<dbReference type="GO" id="GO:0016787">
    <property type="term" value="F:hydrolase activity"/>
    <property type="evidence" value="ECO:0007669"/>
    <property type="project" value="InterPro"/>
</dbReference>
<dbReference type="InterPro" id="IPR011008">
    <property type="entry name" value="Dimeric_a/b-barrel"/>
</dbReference>